<reference evidence="1" key="1">
    <citation type="submission" date="2022-07" db="EMBL/GenBank/DDBJ databases">
        <title>Genome Sequence of Physisporinus lineatus.</title>
        <authorList>
            <person name="Buettner E."/>
        </authorList>
    </citation>
    <scope>NUCLEOTIDE SEQUENCE</scope>
    <source>
        <strain evidence="1">VT162</strain>
    </source>
</reference>
<dbReference type="EMBL" id="JANAWD010000246">
    <property type="protein sequence ID" value="KAJ3483016.1"/>
    <property type="molecule type" value="Genomic_DNA"/>
</dbReference>
<evidence type="ECO:0000313" key="2">
    <source>
        <dbReference type="Proteomes" id="UP001212997"/>
    </source>
</evidence>
<protein>
    <submittedName>
        <fullName evidence="1">Uncharacterized protein</fullName>
    </submittedName>
</protein>
<gene>
    <name evidence="1" type="ORF">NLI96_g6599</name>
</gene>
<dbReference type="AlphaFoldDB" id="A0AAD5V5Z0"/>
<sequence>MKVFIPAIVGHVPDGVVQCVVSFMDFCYLARRSSHDTAALAQMELAHQSFIHHRQIFKTVNIRPEGFSLPRQHSLVHYVQSIKLFGSPNGLCSLITESKHITAVKKPWRASNRHNPLLQILQTNVWLSKISAARVDFGHRGMLHHSVLAAAYAEVGFDIGEDSDDGSDVPNINLLDENIDDEDAVDVVPGPYADYHTTFPARPAYSRTSDDLAEELDCPELVSLCRRFLYDQVYDDPDINSDNVDLDDCPELEGRIAIYNSATSIFYAPSETSGPGGMHQEMIRCAKLWRDCIIYETEI</sequence>
<proteinExistence type="predicted"/>
<accession>A0AAD5V5Z0</accession>
<keyword evidence="2" id="KW-1185">Reference proteome</keyword>
<comment type="caution">
    <text evidence="1">The sequence shown here is derived from an EMBL/GenBank/DDBJ whole genome shotgun (WGS) entry which is preliminary data.</text>
</comment>
<name>A0AAD5V5Z0_9APHY</name>
<dbReference type="Proteomes" id="UP001212997">
    <property type="component" value="Unassembled WGS sequence"/>
</dbReference>
<organism evidence="1 2">
    <name type="scientific">Meripilus lineatus</name>
    <dbReference type="NCBI Taxonomy" id="2056292"/>
    <lineage>
        <taxon>Eukaryota</taxon>
        <taxon>Fungi</taxon>
        <taxon>Dikarya</taxon>
        <taxon>Basidiomycota</taxon>
        <taxon>Agaricomycotina</taxon>
        <taxon>Agaricomycetes</taxon>
        <taxon>Polyporales</taxon>
        <taxon>Meripilaceae</taxon>
        <taxon>Meripilus</taxon>
    </lineage>
</organism>
<evidence type="ECO:0000313" key="1">
    <source>
        <dbReference type="EMBL" id="KAJ3483016.1"/>
    </source>
</evidence>